<keyword evidence="3" id="KW-1185">Reference proteome</keyword>
<organism evidence="2 3">
    <name type="scientific">Albibacterium bauzanense</name>
    <dbReference type="NCBI Taxonomy" id="653929"/>
    <lineage>
        <taxon>Bacteria</taxon>
        <taxon>Pseudomonadati</taxon>
        <taxon>Bacteroidota</taxon>
        <taxon>Sphingobacteriia</taxon>
        <taxon>Sphingobacteriales</taxon>
        <taxon>Sphingobacteriaceae</taxon>
        <taxon>Albibacterium</taxon>
    </lineage>
</organism>
<evidence type="ECO:0000313" key="3">
    <source>
        <dbReference type="Proteomes" id="UP000294616"/>
    </source>
</evidence>
<accession>A0A4V2PX64</accession>
<dbReference type="InterPro" id="IPR006121">
    <property type="entry name" value="HMA_dom"/>
</dbReference>
<dbReference type="SUPFAM" id="SSF55008">
    <property type="entry name" value="HMA, heavy metal-associated domain"/>
    <property type="match status" value="1"/>
</dbReference>
<dbReference type="EMBL" id="SMGO01000003">
    <property type="protein sequence ID" value="TCK80931.1"/>
    <property type="molecule type" value="Genomic_DNA"/>
</dbReference>
<proteinExistence type="predicted"/>
<protein>
    <submittedName>
        <fullName evidence="2">Copper chaperone CopZ</fullName>
    </submittedName>
</protein>
<dbReference type="PROSITE" id="PS50846">
    <property type="entry name" value="HMA_2"/>
    <property type="match status" value="1"/>
</dbReference>
<dbReference type="InterPro" id="IPR036163">
    <property type="entry name" value="HMA_dom_sf"/>
</dbReference>
<reference evidence="2 3" key="1">
    <citation type="submission" date="2019-03" db="EMBL/GenBank/DDBJ databases">
        <title>Genomic Encyclopedia of Archaeal and Bacterial Type Strains, Phase II (KMG-II): from individual species to whole genera.</title>
        <authorList>
            <person name="Goeker M."/>
        </authorList>
    </citation>
    <scope>NUCLEOTIDE SEQUENCE [LARGE SCALE GENOMIC DNA]</scope>
    <source>
        <strain evidence="2 3">DSM 22554</strain>
    </source>
</reference>
<evidence type="ECO:0000259" key="1">
    <source>
        <dbReference type="PROSITE" id="PS50846"/>
    </source>
</evidence>
<name>A0A4V2PX64_9SPHI</name>
<dbReference type="Gene3D" id="3.30.70.100">
    <property type="match status" value="1"/>
</dbReference>
<sequence>MKFKKMENKELKFKTNINCGGCIGSVKPHLDNTDEISHWKVDTDSKDKVLTVTSDGATERQVIDIVKRAGFKIETINS</sequence>
<gene>
    <name evidence="2" type="ORF">C8N28_2686</name>
</gene>
<dbReference type="AlphaFoldDB" id="A0A4V2PX64"/>
<dbReference type="Proteomes" id="UP000294616">
    <property type="component" value="Unassembled WGS sequence"/>
</dbReference>
<dbReference type="GO" id="GO:0046872">
    <property type="term" value="F:metal ion binding"/>
    <property type="evidence" value="ECO:0007669"/>
    <property type="project" value="InterPro"/>
</dbReference>
<comment type="caution">
    <text evidence="2">The sequence shown here is derived from an EMBL/GenBank/DDBJ whole genome shotgun (WGS) entry which is preliminary data.</text>
</comment>
<evidence type="ECO:0000313" key="2">
    <source>
        <dbReference type="EMBL" id="TCK80931.1"/>
    </source>
</evidence>
<feature type="domain" description="HMA" evidence="1">
    <location>
        <begin position="8"/>
        <end position="74"/>
    </location>
</feature>